<evidence type="ECO:0000313" key="1">
    <source>
        <dbReference type="EMBL" id="KAL0491086.1"/>
    </source>
</evidence>
<gene>
    <name evidence="1" type="ORF">AKO1_009718</name>
</gene>
<keyword evidence="2" id="KW-1185">Reference proteome</keyword>
<proteinExistence type="predicted"/>
<evidence type="ECO:0000313" key="2">
    <source>
        <dbReference type="Proteomes" id="UP001431209"/>
    </source>
</evidence>
<accession>A0AAW2ZPI8</accession>
<protein>
    <submittedName>
        <fullName evidence="1">Fatty acid synthase</fullName>
    </submittedName>
</protein>
<comment type="caution">
    <text evidence="1">The sequence shown here is derived from an EMBL/GenBank/DDBJ whole genome shotgun (WGS) entry which is preliminary data.</text>
</comment>
<organism evidence="1 2">
    <name type="scientific">Acrasis kona</name>
    <dbReference type="NCBI Taxonomy" id="1008807"/>
    <lineage>
        <taxon>Eukaryota</taxon>
        <taxon>Discoba</taxon>
        <taxon>Heterolobosea</taxon>
        <taxon>Tetramitia</taxon>
        <taxon>Eutetramitia</taxon>
        <taxon>Acrasidae</taxon>
        <taxon>Acrasis</taxon>
    </lineage>
</organism>
<dbReference type="Proteomes" id="UP001431209">
    <property type="component" value="Unassembled WGS sequence"/>
</dbReference>
<reference evidence="1 2" key="1">
    <citation type="submission" date="2024-03" db="EMBL/GenBank/DDBJ databases">
        <title>The Acrasis kona genome and developmental transcriptomes reveal deep origins of eukaryotic multicellular pathways.</title>
        <authorList>
            <person name="Sheikh S."/>
            <person name="Fu C.-J."/>
            <person name="Brown M.W."/>
            <person name="Baldauf S.L."/>
        </authorList>
    </citation>
    <scope>NUCLEOTIDE SEQUENCE [LARGE SCALE GENOMIC DNA]</scope>
    <source>
        <strain evidence="1 2">ATCC MYA-3509</strain>
    </source>
</reference>
<dbReference type="EMBL" id="JAOPGA020001753">
    <property type="protein sequence ID" value="KAL0491086.1"/>
    <property type="molecule type" value="Genomic_DNA"/>
</dbReference>
<name>A0AAW2ZPI8_9EUKA</name>
<sequence>MHRSTHIHNLALEICASTNSLNGMEEVIERELERAFSNGCVDLLTQLNTVLGQLKTSKNTTNEITEKNFELKSEIQKLRDSQQSLEEVCLLNSRHKFLAVGVQDLSRSNKMPLSSERICNLIRELRGDKNCLKILHPILKSKLSNSNTTKKVAFAMSRNIGSSSPDGYQIILNR</sequence>
<dbReference type="AlphaFoldDB" id="A0AAW2ZPI8"/>